<reference evidence="1 2" key="1">
    <citation type="submission" date="2013-11" db="EMBL/GenBank/DDBJ databases">
        <title>Complete genome sequence of the cyanide-degrading bacterium Pseudomonas pseudoalcaligenes CECT 5344.</title>
        <authorList>
            <person name="Wibberg D."/>
            <person name="Puehler A."/>
            <person name="Schlueter A."/>
        </authorList>
    </citation>
    <scope>NUCLEOTIDE SEQUENCE [LARGE SCALE GENOMIC DNA]</scope>
    <source>
        <strain evidence="2">CECT 5344</strain>
    </source>
</reference>
<accession>W6R285</accession>
<evidence type="ECO:0000313" key="1">
    <source>
        <dbReference type="EMBL" id="CDM42353.1"/>
    </source>
</evidence>
<dbReference type="AlphaFoldDB" id="W6R285"/>
<gene>
    <name evidence="1" type="ORF">BN5_3811</name>
</gene>
<dbReference type="eggNOG" id="ENOG5031HD2">
    <property type="taxonomic scope" value="Bacteria"/>
</dbReference>
<evidence type="ECO:0000313" key="2">
    <source>
        <dbReference type="Proteomes" id="UP000032841"/>
    </source>
</evidence>
<proteinExistence type="predicted"/>
<protein>
    <submittedName>
        <fullName evidence="1">Uncharacterized protein</fullName>
    </submittedName>
</protein>
<organism evidence="1 2">
    <name type="scientific">Ectopseudomonas oleovorans (strain CECT 5344)</name>
    <name type="common">Pseudomonas pseudoalcaligenes</name>
    <dbReference type="NCBI Taxonomy" id="1182590"/>
    <lineage>
        <taxon>Bacteria</taxon>
        <taxon>Pseudomonadati</taxon>
        <taxon>Pseudomonadota</taxon>
        <taxon>Gammaproteobacteria</taxon>
        <taxon>Pseudomonadales</taxon>
        <taxon>Pseudomonadaceae</taxon>
        <taxon>Ectopseudomonas</taxon>
    </lineage>
</organism>
<dbReference type="KEGG" id="ppse:BN5_3811"/>
<dbReference type="Proteomes" id="UP000032841">
    <property type="component" value="Chromosome"/>
</dbReference>
<dbReference type="EMBL" id="HG916826">
    <property type="protein sequence ID" value="CDM42353.1"/>
    <property type="molecule type" value="Genomic_DNA"/>
</dbReference>
<name>W6R285_ECTO5</name>
<sequence>MTQRLRPTIDLSYGEQEVLQRVLAEPRKIADALSPDDVREHSRIIGVLEEVAAAFAECFFQVVENLPDAEPEQTQQQSRGMSR</sequence>
<dbReference type="RefSeq" id="WP_003463584.1">
    <property type="nucleotide sequence ID" value="NZ_HG916826.1"/>
</dbReference>
<dbReference type="OrthoDB" id="6905397at2"/>
<dbReference type="HOGENOM" id="CLU_2587018_0_0_6"/>